<dbReference type="OrthoDB" id="10019994at2759"/>
<dbReference type="Proteomes" id="UP000663852">
    <property type="component" value="Unassembled WGS sequence"/>
</dbReference>
<reference evidence="2" key="1">
    <citation type="submission" date="2021-02" db="EMBL/GenBank/DDBJ databases">
        <authorList>
            <person name="Nowell W R."/>
        </authorList>
    </citation>
    <scope>NUCLEOTIDE SEQUENCE</scope>
</reference>
<keyword evidence="4" id="KW-1185">Reference proteome</keyword>
<feature type="region of interest" description="Disordered" evidence="1">
    <location>
        <begin position="1"/>
        <end position="43"/>
    </location>
</feature>
<sequence>MKPTSISKPRSSNQTMSHNNQKKPRKPKNKRRQQQRWRRKHNKPLLCEQPTYPSFPNQNWFSWRNENICQQIYKPIVVVAGSSMASRLNEYSLQTSKSLVKLTYESGCTCFKMLSWLRSIEGQEMMYGASRIILILGTNDLHVMRAGETVHRIRETVEAIRLLYPRVQVVWQLLQWRMKATRYLSDGIEVLKELDKCNIMLLELSRRLNFQTIDPRLTKDHIGKDNLHPTYEGSRIIEHSIRLFLERQ</sequence>
<feature type="compositionally biased region" description="Basic residues" evidence="1">
    <location>
        <begin position="20"/>
        <end position="43"/>
    </location>
</feature>
<protein>
    <recommendedName>
        <fullName evidence="5">SGNH hydrolase-type esterase domain-containing protein</fullName>
    </recommendedName>
</protein>
<evidence type="ECO:0008006" key="5">
    <source>
        <dbReference type="Google" id="ProtNLM"/>
    </source>
</evidence>
<evidence type="ECO:0000313" key="3">
    <source>
        <dbReference type="EMBL" id="CAF1487210.1"/>
    </source>
</evidence>
<dbReference type="EMBL" id="CAJNOR010003435">
    <property type="protein sequence ID" value="CAF1413639.1"/>
    <property type="molecule type" value="Genomic_DNA"/>
</dbReference>
<dbReference type="Gene3D" id="3.40.50.1110">
    <property type="entry name" value="SGNH hydrolase"/>
    <property type="match status" value="1"/>
</dbReference>
<dbReference type="InterPro" id="IPR036514">
    <property type="entry name" value="SGNH_hydro_sf"/>
</dbReference>
<dbReference type="CDD" id="cd00229">
    <property type="entry name" value="SGNH_hydrolase"/>
    <property type="match status" value="1"/>
</dbReference>
<evidence type="ECO:0000313" key="4">
    <source>
        <dbReference type="Proteomes" id="UP000663828"/>
    </source>
</evidence>
<dbReference type="EMBL" id="CAJNOJ010000570">
    <property type="protein sequence ID" value="CAF1487210.1"/>
    <property type="molecule type" value="Genomic_DNA"/>
</dbReference>
<name>A0A815LRX9_ADIRI</name>
<comment type="caution">
    <text evidence="2">The sequence shown here is derived from an EMBL/GenBank/DDBJ whole genome shotgun (WGS) entry which is preliminary data.</text>
</comment>
<organism evidence="2 4">
    <name type="scientific">Adineta ricciae</name>
    <name type="common">Rotifer</name>
    <dbReference type="NCBI Taxonomy" id="249248"/>
    <lineage>
        <taxon>Eukaryota</taxon>
        <taxon>Metazoa</taxon>
        <taxon>Spiralia</taxon>
        <taxon>Gnathifera</taxon>
        <taxon>Rotifera</taxon>
        <taxon>Eurotatoria</taxon>
        <taxon>Bdelloidea</taxon>
        <taxon>Adinetida</taxon>
        <taxon>Adinetidae</taxon>
        <taxon>Adineta</taxon>
    </lineage>
</organism>
<proteinExistence type="predicted"/>
<evidence type="ECO:0000313" key="2">
    <source>
        <dbReference type="EMBL" id="CAF1413639.1"/>
    </source>
</evidence>
<dbReference type="Proteomes" id="UP000663828">
    <property type="component" value="Unassembled WGS sequence"/>
</dbReference>
<gene>
    <name evidence="3" type="ORF">EDS130_LOCUS41792</name>
    <name evidence="2" type="ORF">XAT740_LOCUS34812</name>
</gene>
<evidence type="ECO:0000256" key="1">
    <source>
        <dbReference type="SAM" id="MobiDB-lite"/>
    </source>
</evidence>
<feature type="compositionally biased region" description="Polar residues" evidence="1">
    <location>
        <begin position="1"/>
        <end position="17"/>
    </location>
</feature>
<dbReference type="SUPFAM" id="SSF52266">
    <property type="entry name" value="SGNH hydrolase"/>
    <property type="match status" value="1"/>
</dbReference>
<accession>A0A815LRX9</accession>
<dbReference type="AlphaFoldDB" id="A0A815LRX9"/>